<dbReference type="RefSeq" id="WP_145769622.1">
    <property type="nucleotide sequence ID" value="NZ_LR778301.1"/>
</dbReference>
<dbReference type="PROSITE" id="PS50931">
    <property type="entry name" value="HTH_LYSR"/>
    <property type="match status" value="1"/>
</dbReference>
<keyword evidence="3" id="KW-0238">DNA-binding</keyword>
<evidence type="ECO:0000256" key="1">
    <source>
        <dbReference type="ARBA" id="ARBA00009437"/>
    </source>
</evidence>
<evidence type="ECO:0000313" key="6">
    <source>
        <dbReference type="Proteomes" id="UP000515733"/>
    </source>
</evidence>
<dbReference type="Gene3D" id="3.40.190.290">
    <property type="match status" value="1"/>
</dbReference>
<organism evidence="5 6">
    <name type="scientific">Denitratisoma oestradiolicum</name>
    <dbReference type="NCBI Taxonomy" id="311182"/>
    <lineage>
        <taxon>Bacteria</taxon>
        <taxon>Pseudomonadati</taxon>
        <taxon>Pseudomonadota</taxon>
        <taxon>Betaproteobacteria</taxon>
        <taxon>Nitrosomonadales</taxon>
        <taxon>Sterolibacteriaceae</taxon>
        <taxon>Denitratisoma</taxon>
    </lineage>
</organism>
<keyword evidence="6" id="KW-1185">Reference proteome</keyword>
<dbReference type="SUPFAM" id="SSF46785">
    <property type="entry name" value="Winged helix' DNA-binding domain"/>
    <property type="match status" value="1"/>
</dbReference>
<dbReference type="GO" id="GO:0003700">
    <property type="term" value="F:DNA-binding transcription factor activity"/>
    <property type="evidence" value="ECO:0007669"/>
    <property type="project" value="InterPro"/>
</dbReference>
<dbReference type="OrthoDB" id="9808620at2"/>
<proteinExistence type="inferred from homology"/>
<protein>
    <submittedName>
        <fullName evidence="5">Uncharacterized HTH-type transcriptional regulator YeiE</fullName>
    </submittedName>
</protein>
<dbReference type="Gene3D" id="1.10.10.10">
    <property type="entry name" value="Winged helix-like DNA-binding domain superfamily/Winged helix DNA-binding domain"/>
    <property type="match status" value="1"/>
</dbReference>
<dbReference type="KEGG" id="doe:DENOEST_1345"/>
<dbReference type="PANTHER" id="PTHR30126:SF94">
    <property type="entry name" value="LYSR FAMILY TRANSCRIPTIONAL REGULATOR"/>
    <property type="match status" value="1"/>
</dbReference>
<dbReference type="Pfam" id="PF03466">
    <property type="entry name" value="LysR_substrate"/>
    <property type="match status" value="1"/>
</dbReference>
<evidence type="ECO:0000313" key="5">
    <source>
        <dbReference type="EMBL" id="CAB1368510.1"/>
    </source>
</evidence>
<dbReference type="InterPro" id="IPR036390">
    <property type="entry name" value="WH_DNA-bd_sf"/>
</dbReference>
<comment type="similarity">
    <text evidence="1">Belongs to the LysR transcriptional regulatory family.</text>
</comment>
<dbReference type="InterPro" id="IPR005119">
    <property type="entry name" value="LysR_subst-bd"/>
</dbReference>
<dbReference type="InterPro" id="IPR000847">
    <property type="entry name" value="LysR_HTH_N"/>
</dbReference>
<dbReference type="AlphaFoldDB" id="A0A6S6XUJ5"/>
<keyword evidence="4" id="KW-0804">Transcription</keyword>
<dbReference type="SUPFAM" id="SSF53850">
    <property type="entry name" value="Periplasmic binding protein-like II"/>
    <property type="match status" value="1"/>
</dbReference>
<dbReference type="InterPro" id="IPR036388">
    <property type="entry name" value="WH-like_DNA-bd_sf"/>
</dbReference>
<evidence type="ECO:0000256" key="4">
    <source>
        <dbReference type="ARBA" id="ARBA00023163"/>
    </source>
</evidence>
<dbReference type="FunFam" id="1.10.10.10:FF:000001">
    <property type="entry name" value="LysR family transcriptional regulator"/>
    <property type="match status" value="1"/>
</dbReference>
<dbReference type="Pfam" id="PF00126">
    <property type="entry name" value="HTH_1"/>
    <property type="match status" value="1"/>
</dbReference>
<dbReference type="PRINTS" id="PR00039">
    <property type="entry name" value="HTHLYSR"/>
</dbReference>
<keyword evidence="2" id="KW-0805">Transcription regulation</keyword>
<reference evidence="5 6" key="1">
    <citation type="submission" date="2020-03" db="EMBL/GenBank/DDBJ databases">
        <authorList>
            <consortium name="Genoscope - CEA"/>
            <person name="William W."/>
        </authorList>
    </citation>
    <scope>NUCLEOTIDE SEQUENCE [LARGE SCALE GENOMIC DNA]</scope>
    <source>
        <strain evidence="6">DSM 16959</strain>
    </source>
</reference>
<gene>
    <name evidence="5" type="primary">yeiE</name>
    <name evidence="5" type="ORF">DENOEST_1345</name>
</gene>
<dbReference type="GO" id="GO:0000976">
    <property type="term" value="F:transcription cis-regulatory region binding"/>
    <property type="evidence" value="ECO:0007669"/>
    <property type="project" value="TreeGrafter"/>
</dbReference>
<dbReference type="CDD" id="cd08420">
    <property type="entry name" value="PBP2_CysL_like"/>
    <property type="match status" value="1"/>
</dbReference>
<sequence>MRYTLRQLEVFAAVARSGSVSRAAETLSLSQSAASTSLSELERQFDTPLFDRVGKSLRLNETGSQLLPRAVELLDRAGEIEDLLQGHAGVGHLRIGATMTIGNYLATLIVANFLQRQPESRVELEVRNTATIIQHVAHFELDLGLIEGNCRHPDLEVRPWIADELVVFCAPEHRFAKRGRASLKELVREPWILREMGSATRETFDQALRHHAGHLNIRLELEHTEAIKRAVESGLGIGCISRLALREATRRGSLVAIATPELDLHRQFNFVWHRQKFQTAGIRAFLALCHEMTGAALNSADIELPYIR</sequence>
<name>A0A6S6XUJ5_9PROT</name>
<evidence type="ECO:0000256" key="2">
    <source>
        <dbReference type="ARBA" id="ARBA00023015"/>
    </source>
</evidence>
<dbReference type="PANTHER" id="PTHR30126">
    <property type="entry name" value="HTH-TYPE TRANSCRIPTIONAL REGULATOR"/>
    <property type="match status" value="1"/>
</dbReference>
<dbReference type="NCBIfam" id="NF008095">
    <property type="entry name" value="PRK10837.1"/>
    <property type="match status" value="1"/>
</dbReference>
<dbReference type="EMBL" id="LR778301">
    <property type="protein sequence ID" value="CAB1368510.1"/>
    <property type="molecule type" value="Genomic_DNA"/>
</dbReference>
<accession>A0A6S6XUJ5</accession>
<dbReference type="Proteomes" id="UP000515733">
    <property type="component" value="Chromosome"/>
</dbReference>
<evidence type="ECO:0000256" key="3">
    <source>
        <dbReference type="ARBA" id="ARBA00023125"/>
    </source>
</evidence>